<dbReference type="CDD" id="cd06550">
    <property type="entry name" value="TM_ABC_iron-siderophores_like"/>
    <property type="match status" value="1"/>
</dbReference>
<dbReference type="OrthoDB" id="9811975at2"/>
<evidence type="ECO:0000256" key="2">
    <source>
        <dbReference type="ARBA" id="ARBA00007935"/>
    </source>
</evidence>
<dbReference type="Proteomes" id="UP000320314">
    <property type="component" value="Unassembled WGS sequence"/>
</dbReference>
<comment type="subcellular location">
    <subcellularLocation>
        <location evidence="1">Cell membrane</location>
        <topology evidence="1">Multi-pass membrane protein</topology>
    </subcellularLocation>
</comment>
<protein>
    <submittedName>
        <fullName evidence="9">Iron ABC transporter permease</fullName>
    </submittedName>
</protein>
<dbReference type="GO" id="GO:0022857">
    <property type="term" value="F:transmembrane transporter activity"/>
    <property type="evidence" value="ECO:0007669"/>
    <property type="project" value="InterPro"/>
</dbReference>
<keyword evidence="4" id="KW-1003">Cell membrane</keyword>
<dbReference type="InterPro" id="IPR000522">
    <property type="entry name" value="ABC_transptr_permease_BtuC"/>
</dbReference>
<evidence type="ECO:0000256" key="3">
    <source>
        <dbReference type="ARBA" id="ARBA00022448"/>
    </source>
</evidence>
<reference evidence="9 10" key="1">
    <citation type="submission" date="2019-06" db="EMBL/GenBank/DDBJ databases">
        <authorList>
            <person name="Li M."/>
        </authorList>
    </citation>
    <scope>NUCLEOTIDE SEQUENCE [LARGE SCALE GENOMIC DNA]</scope>
    <source>
        <strain evidence="9 10">BGMRC6574</strain>
    </source>
</reference>
<dbReference type="AlphaFoldDB" id="A0A506U6H7"/>
<feature type="transmembrane region" description="Helical" evidence="8">
    <location>
        <begin position="79"/>
        <end position="97"/>
    </location>
</feature>
<dbReference type="PANTHER" id="PTHR30472">
    <property type="entry name" value="FERRIC ENTEROBACTIN TRANSPORT SYSTEM PERMEASE PROTEIN"/>
    <property type="match status" value="1"/>
</dbReference>
<dbReference type="RefSeq" id="WP_141166558.1">
    <property type="nucleotide sequence ID" value="NZ_VHLH01000013.1"/>
</dbReference>
<feature type="transmembrane region" description="Helical" evidence="8">
    <location>
        <begin position="326"/>
        <end position="347"/>
    </location>
</feature>
<dbReference type="EMBL" id="VHLH01000013">
    <property type="protein sequence ID" value="TPW28956.1"/>
    <property type="molecule type" value="Genomic_DNA"/>
</dbReference>
<evidence type="ECO:0000256" key="1">
    <source>
        <dbReference type="ARBA" id="ARBA00004651"/>
    </source>
</evidence>
<evidence type="ECO:0000313" key="10">
    <source>
        <dbReference type="Proteomes" id="UP000320314"/>
    </source>
</evidence>
<dbReference type="GO" id="GO:0033214">
    <property type="term" value="P:siderophore-iron import into cell"/>
    <property type="evidence" value="ECO:0007669"/>
    <property type="project" value="TreeGrafter"/>
</dbReference>
<keyword evidence="5 8" id="KW-0812">Transmembrane</keyword>
<evidence type="ECO:0000256" key="8">
    <source>
        <dbReference type="SAM" id="Phobius"/>
    </source>
</evidence>
<dbReference type="GO" id="GO:0005886">
    <property type="term" value="C:plasma membrane"/>
    <property type="evidence" value="ECO:0007669"/>
    <property type="project" value="UniProtKB-SubCell"/>
</dbReference>
<evidence type="ECO:0000256" key="7">
    <source>
        <dbReference type="ARBA" id="ARBA00023136"/>
    </source>
</evidence>
<feature type="transmembrane region" description="Helical" evidence="8">
    <location>
        <begin position="135"/>
        <end position="157"/>
    </location>
</feature>
<evidence type="ECO:0000313" key="9">
    <source>
        <dbReference type="EMBL" id="TPW28956.1"/>
    </source>
</evidence>
<organism evidence="9 10">
    <name type="scientific">Pararhizobium mangrovi</name>
    <dbReference type="NCBI Taxonomy" id="2590452"/>
    <lineage>
        <taxon>Bacteria</taxon>
        <taxon>Pseudomonadati</taxon>
        <taxon>Pseudomonadota</taxon>
        <taxon>Alphaproteobacteria</taxon>
        <taxon>Hyphomicrobiales</taxon>
        <taxon>Rhizobiaceae</taxon>
        <taxon>Rhizobium/Agrobacterium group</taxon>
        <taxon>Pararhizobium</taxon>
    </lineage>
</organism>
<dbReference type="InterPro" id="IPR037294">
    <property type="entry name" value="ABC_BtuC-like"/>
</dbReference>
<feature type="transmembrane region" description="Helical" evidence="8">
    <location>
        <begin position="264"/>
        <end position="288"/>
    </location>
</feature>
<evidence type="ECO:0000256" key="6">
    <source>
        <dbReference type="ARBA" id="ARBA00022989"/>
    </source>
</evidence>
<proteinExistence type="inferred from homology"/>
<accession>A0A506U6H7</accession>
<dbReference type="FunFam" id="1.10.3470.10:FF:000001">
    <property type="entry name" value="Vitamin B12 ABC transporter permease BtuC"/>
    <property type="match status" value="1"/>
</dbReference>
<feature type="transmembrane region" description="Helical" evidence="8">
    <location>
        <begin position="169"/>
        <end position="191"/>
    </location>
</feature>
<dbReference type="Gene3D" id="1.10.3470.10">
    <property type="entry name" value="ABC transporter involved in vitamin B12 uptake, BtuC"/>
    <property type="match status" value="1"/>
</dbReference>
<keyword evidence="3" id="KW-0813">Transport</keyword>
<gene>
    <name evidence="9" type="ORF">FJU11_08205</name>
</gene>
<comment type="similarity">
    <text evidence="2">Belongs to the binding-protein-dependent transport system permease family. FecCD subfamily.</text>
</comment>
<feature type="transmembrane region" description="Helical" evidence="8">
    <location>
        <begin position="109"/>
        <end position="129"/>
    </location>
</feature>
<name>A0A506U6H7_9HYPH</name>
<feature type="transmembrane region" description="Helical" evidence="8">
    <location>
        <begin position="25"/>
        <end position="43"/>
    </location>
</feature>
<keyword evidence="10" id="KW-1185">Reference proteome</keyword>
<sequence>MTITLSHEGETVVDRHRRIATRRTVLVIVLAIAALLLALADVVTGPSDLGVWQVVRGIVLPDTLSRIEHVIVWDVRLPAAAMAALVGAALSVAGVEMQTVLDNPLSSPFTLGVSSAAALGAAIAIVLNLSAPGIGANWIVPANAFVFALASVFLLQLLARAAGNATHTLILFGIALQFSFNALVALVQFYASQQSLQQVVFWMMGSLQRVGWTEAGILAAVLALLLPFTLAAARHMTLLRLGEERALSFGVDVRRLRFFALVRISLLTGTAVAFVGTIGFVGLVGPHIARLLIGEDHRLLVPASALTGALLMAVASILSKLLVPGVALPIGIVTAIAGVPVFVALILHRSRAA</sequence>
<dbReference type="PANTHER" id="PTHR30472:SF25">
    <property type="entry name" value="ABC TRANSPORTER PERMEASE PROTEIN MJ0876-RELATED"/>
    <property type="match status" value="1"/>
</dbReference>
<dbReference type="Pfam" id="PF01032">
    <property type="entry name" value="FecCD"/>
    <property type="match status" value="1"/>
</dbReference>
<feature type="transmembrane region" description="Helical" evidence="8">
    <location>
        <begin position="211"/>
        <end position="233"/>
    </location>
</feature>
<keyword evidence="6 8" id="KW-1133">Transmembrane helix</keyword>
<evidence type="ECO:0000256" key="4">
    <source>
        <dbReference type="ARBA" id="ARBA00022475"/>
    </source>
</evidence>
<feature type="transmembrane region" description="Helical" evidence="8">
    <location>
        <begin position="300"/>
        <end position="319"/>
    </location>
</feature>
<keyword evidence="7 8" id="KW-0472">Membrane</keyword>
<dbReference type="SUPFAM" id="SSF81345">
    <property type="entry name" value="ABC transporter involved in vitamin B12 uptake, BtuC"/>
    <property type="match status" value="1"/>
</dbReference>
<evidence type="ECO:0000256" key="5">
    <source>
        <dbReference type="ARBA" id="ARBA00022692"/>
    </source>
</evidence>
<comment type="caution">
    <text evidence="9">The sequence shown here is derived from an EMBL/GenBank/DDBJ whole genome shotgun (WGS) entry which is preliminary data.</text>
</comment>